<dbReference type="Proteomes" id="UP000534207">
    <property type="component" value="Unassembled WGS sequence"/>
</dbReference>
<organism evidence="1 2">
    <name type="scientific">Marine Group I thaumarchaeote</name>
    <dbReference type="NCBI Taxonomy" id="2511932"/>
    <lineage>
        <taxon>Archaea</taxon>
        <taxon>Nitrososphaerota</taxon>
        <taxon>Marine Group I</taxon>
    </lineage>
</organism>
<accession>A0A7K4NUB5</accession>
<evidence type="ECO:0000313" key="2">
    <source>
        <dbReference type="Proteomes" id="UP000534207"/>
    </source>
</evidence>
<name>A0A7K4NUB5_9ARCH</name>
<comment type="caution">
    <text evidence="1">The sequence shown here is derived from an EMBL/GenBank/DDBJ whole genome shotgun (WGS) entry which is preliminary data.</text>
</comment>
<evidence type="ECO:0000313" key="1">
    <source>
        <dbReference type="EMBL" id="NWK06583.1"/>
    </source>
</evidence>
<proteinExistence type="predicted"/>
<gene>
    <name evidence="1" type="ORF">HX827_04525</name>
</gene>
<protein>
    <submittedName>
        <fullName evidence="1">Uncharacterized protein</fullName>
    </submittedName>
</protein>
<dbReference type="EMBL" id="JACASW010000009">
    <property type="protein sequence ID" value="NWK06583.1"/>
    <property type="molecule type" value="Genomic_DNA"/>
</dbReference>
<dbReference type="AlphaFoldDB" id="A0A7K4NUB5"/>
<sequence>MKEKVVFFGLSTEGYSLASKMVINGANVRIIDESSSSAILLKPETAKTYTNVISLREDEPLLAMQPSNVAISEAKYLFFTPRIRKTGQDLKTEVNSKFKEAVGELKEGSSVINCLATGFGGNNENISLLKHVTGFEVGKSISYFYFPLNDLNKTPEVIGSLKSIEEKKLLPLLKTDKKEKKFIDISSAEYLHAINTIQRFSSLCTVLEVLRNVNRDTRHAKLFSDFNNLYLDDMVTGLYDLRMLGSSFESAQTLMYLINGSVRGITGYIKRLIDTIRITLKKNDLKASKTKIVLSWTLDTNEMRGDKIEMLNIIASKLRDYIGDIETSTGSVDLFHHDKVTIVVACSSSDYKAISEIEKGKDIFVIKANPLCEISS</sequence>
<reference evidence="1 2" key="1">
    <citation type="journal article" date="2019" name="Environ. Microbiol.">
        <title>Genomics insights into ecotype formation of ammonia-oxidizing archaea in the deep ocean.</title>
        <authorList>
            <person name="Wang Y."/>
            <person name="Huang J.M."/>
            <person name="Cui G.J."/>
            <person name="Nunoura T."/>
            <person name="Takaki Y."/>
            <person name="Li W.L."/>
            <person name="Li J."/>
            <person name="Gao Z.M."/>
            <person name="Takai K."/>
            <person name="Zhang A.Q."/>
            <person name="Stepanauskas R."/>
        </authorList>
    </citation>
    <scope>NUCLEOTIDE SEQUENCE [LARGE SCALE GENOMIC DNA]</scope>
    <source>
        <strain evidence="1 2">G13</strain>
    </source>
</reference>